<feature type="non-terminal residue" evidence="3">
    <location>
        <position position="1"/>
    </location>
</feature>
<feature type="region of interest" description="Disordered" evidence="1">
    <location>
        <begin position="469"/>
        <end position="492"/>
    </location>
</feature>
<dbReference type="Pfam" id="PF00665">
    <property type="entry name" value="rve"/>
    <property type="match status" value="1"/>
</dbReference>
<accession>A0A699HZG0</accession>
<sequence>PTIVEVPKELPKVSMVNTSLKKLKHHLAALRDALRKLKGKTLADNAVISHYMALEMLNVDVEPLNPRLLKNRSAHSDYLKHTQEEAASLREIVEQEKSKNPLNAYLDYVCNACPLTRITTIAEVPFRKPIALESDTPKPVVTLVYSKETQKIKNNVSVSKSKNIKSLSTNKKEPDKSEDLQFPMFHLLLLMNAGLSKLFSARQGLVRGFSKLNFEKYHLCYACAMGKRKKKHHKPKSKDTNQEKLYLLHMYLCGPMRVASINEKKYILVIVDDYSRFTWVKCLRSKDEALDFIFKFLKIIKVRLKVHVRRIRIDNGIEFVNQTLREYYEQAEGVATACYTQNRSIVRLRHDKTPYEILHDKLPDLSFFYVFGALCYPTNDNFDELTGMASEQSSSGPALHKITPATISSGLVPNPPSSTPFLPPSRTNWDMLFQPLFDELITPLPNVVHPAPKVIAPITEVVALEPAASIGSPSSRIVDQDAPSPSNSQTTP</sequence>
<dbReference type="EMBL" id="BKCJ010220197">
    <property type="protein sequence ID" value="GEY89624.1"/>
    <property type="molecule type" value="Genomic_DNA"/>
</dbReference>
<dbReference type="InterPro" id="IPR036397">
    <property type="entry name" value="RNaseH_sf"/>
</dbReference>
<dbReference type="AlphaFoldDB" id="A0A699HZG0"/>
<dbReference type="GO" id="GO:0003676">
    <property type="term" value="F:nucleic acid binding"/>
    <property type="evidence" value="ECO:0007669"/>
    <property type="project" value="InterPro"/>
</dbReference>
<dbReference type="GO" id="GO:0015074">
    <property type="term" value="P:DNA integration"/>
    <property type="evidence" value="ECO:0007669"/>
    <property type="project" value="InterPro"/>
</dbReference>
<feature type="compositionally biased region" description="Polar residues" evidence="1">
    <location>
        <begin position="471"/>
        <end position="492"/>
    </location>
</feature>
<feature type="domain" description="Integrase catalytic" evidence="2">
    <location>
        <begin position="231"/>
        <end position="330"/>
    </location>
</feature>
<dbReference type="PROSITE" id="PS50994">
    <property type="entry name" value="INTEGRASE"/>
    <property type="match status" value="1"/>
</dbReference>
<dbReference type="PANTHER" id="PTHR42648">
    <property type="entry name" value="TRANSPOSASE, PUTATIVE-RELATED"/>
    <property type="match status" value="1"/>
</dbReference>
<dbReference type="Gene3D" id="3.30.420.10">
    <property type="entry name" value="Ribonuclease H-like superfamily/Ribonuclease H"/>
    <property type="match status" value="1"/>
</dbReference>
<evidence type="ECO:0000259" key="2">
    <source>
        <dbReference type="PROSITE" id="PS50994"/>
    </source>
</evidence>
<comment type="caution">
    <text evidence="3">The sequence shown here is derived from an EMBL/GenBank/DDBJ whole genome shotgun (WGS) entry which is preliminary data.</text>
</comment>
<reference evidence="3" key="1">
    <citation type="journal article" date="2019" name="Sci. Rep.">
        <title>Draft genome of Tanacetum cinerariifolium, the natural source of mosquito coil.</title>
        <authorList>
            <person name="Yamashiro T."/>
            <person name="Shiraishi A."/>
            <person name="Satake H."/>
            <person name="Nakayama K."/>
        </authorList>
    </citation>
    <scope>NUCLEOTIDE SEQUENCE</scope>
</reference>
<evidence type="ECO:0000313" key="3">
    <source>
        <dbReference type="EMBL" id="GEY89624.1"/>
    </source>
</evidence>
<dbReference type="InterPro" id="IPR012337">
    <property type="entry name" value="RNaseH-like_sf"/>
</dbReference>
<gene>
    <name evidence="3" type="ORF">Tci_461598</name>
</gene>
<name>A0A699HZG0_TANCI</name>
<dbReference type="InterPro" id="IPR001584">
    <property type="entry name" value="Integrase_cat-core"/>
</dbReference>
<dbReference type="PANTHER" id="PTHR42648:SF18">
    <property type="entry name" value="RETROTRANSPOSON, UNCLASSIFIED-LIKE PROTEIN"/>
    <property type="match status" value="1"/>
</dbReference>
<organism evidence="3">
    <name type="scientific">Tanacetum cinerariifolium</name>
    <name type="common">Dalmatian daisy</name>
    <name type="synonym">Chrysanthemum cinerariifolium</name>
    <dbReference type="NCBI Taxonomy" id="118510"/>
    <lineage>
        <taxon>Eukaryota</taxon>
        <taxon>Viridiplantae</taxon>
        <taxon>Streptophyta</taxon>
        <taxon>Embryophyta</taxon>
        <taxon>Tracheophyta</taxon>
        <taxon>Spermatophyta</taxon>
        <taxon>Magnoliopsida</taxon>
        <taxon>eudicotyledons</taxon>
        <taxon>Gunneridae</taxon>
        <taxon>Pentapetalae</taxon>
        <taxon>asterids</taxon>
        <taxon>campanulids</taxon>
        <taxon>Asterales</taxon>
        <taxon>Asteraceae</taxon>
        <taxon>Asteroideae</taxon>
        <taxon>Anthemideae</taxon>
        <taxon>Anthemidinae</taxon>
        <taxon>Tanacetum</taxon>
    </lineage>
</organism>
<evidence type="ECO:0000256" key="1">
    <source>
        <dbReference type="SAM" id="MobiDB-lite"/>
    </source>
</evidence>
<dbReference type="SUPFAM" id="SSF53098">
    <property type="entry name" value="Ribonuclease H-like"/>
    <property type="match status" value="1"/>
</dbReference>
<protein>
    <recommendedName>
        <fullName evidence="2">Integrase catalytic domain-containing protein</fullName>
    </recommendedName>
</protein>
<dbReference type="InterPro" id="IPR039537">
    <property type="entry name" value="Retrotran_Ty1/copia-like"/>
</dbReference>
<proteinExistence type="predicted"/>